<organism evidence="5 6">
    <name type="scientific">Leptospira hartskeerlii</name>
    <dbReference type="NCBI Taxonomy" id="2023177"/>
    <lineage>
        <taxon>Bacteria</taxon>
        <taxon>Pseudomonadati</taxon>
        <taxon>Spirochaetota</taxon>
        <taxon>Spirochaetia</taxon>
        <taxon>Leptospirales</taxon>
        <taxon>Leptospiraceae</taxon>
        <taxon>Leptospira</taxon>
    </lineage>
</organism>
<evidence type="ECO:0000313" key="5">
    <source>
        <dbReference type="EMBL" id="PJZ24425.1"/>
    </source>
</evidence>
<dbReference type="PROSITE" id="PS01124">
    <property type="entry name" value="HTH_ARAC_FAMILY_2"/>
    <property type="match status" value="1"/>
</dbReference>
<reference evidence="5 6" key="1">
    <citation type="submission" date="2017-07" db="EMBL/GenBank/DDBJ databases">
        <title>Leptospira spp. isolated from tropical soils.</title>
        <authorList>
            <person name="Thibeaux R."/>
            <person name="Iraola G."/>
            <person name="Ferres I."/>
            <person name="Bierque E."/>
            <person name="Girault D."/>
            <person name="Soupe-Gilbert M.-E."/>
            <person name="Picardeau M."/>
            <person name="Goarant C."/>
        </authorList>
    </citation>
    <scope>NUCLEOTIDE SEQUENCE [LARGE SCALE GENOMIC DNA]</scope>
    <source>
        <strain evidence="5 6">MCA1-C-A1</strain>
    </source>
</reference>
<keyword evidence="2" id="KW-0238">DNA-binding</keyword>
<keyword evidence="1" id="KW-0805">Transcription regulation</keyword>
<sequence>MMKAPCIILQPSIKTLQALIMEINSRPLERQERICIWGSRCLFAGYLPDLTLRRRAAATVCISLDGEFQISLNDTDWISFRSALIPPMVDHSIRFSGKFCILLFMDLSSPNYESLRASNLESETDGIFISLREEEQLFSKINQILSEDSSSEEVILELLNQIPPIVKNDARMIDPRIQKIVELITTMPHEDHSAKDLAEFAGMSVSNLEHQFKKEIGIPFHSFRTWFRLKLTVYSLLHGMSHTDSAHRAGFFDSAHFTRTFRATFGLPPSEIFRSTRHLRSFIEVPASYAEA</sequence>
<keyword evidence="3" id="KW-0804">Transcription</keyword>
<dbReference type="OrthoDB" id="183331at2"/>
<gene>
    <name evidence="5" type="ORF">CH357_15210</name>
</gene>
<dbReference type="Proteomes" id="UP000232196">
    <property type="component" value="Unassembled WGS sequence"/>
</dbReference>
<keyword evidence="6" id="KW-1185">Reference proteome</keyword>
<feature type="domain" description="HTH araC/xylS-type" evidence="4">
    <location>
        <begin position="178"/>
        <end position="275"/>
    </location>
</feature>
<dbReference type="InterPro" id="IPR018060">
    <property type="entry name" value="HTH_AraC"/>
</dbReference>
<evidence type="ECO:0000259" key="4">
    <source>
        <dbReference type="PROSITE" id="PS01124"/>
    </source>
</evidence>
<evidence type="ECO:0000313" key="6">
    <source>
        <dbReference type="Proteomes" id="UP000232196"/>
    </source>
</evidence>
<dbReference type="Pfam" id="PF12833">
    <property type="entry name" value="HTH_18"/>
    <property type="match status" value="1"/>
</dbReference>
<comment type="caution">
    <text evidence="5">The sequence shown here is derived from an EMBL/GenBank/DDBJ whole genome shotgun (WGS) entry which is preliminary data.</text>
</comment>
<dbReference type="SMART" id="SM00342">
    <property type="entry name" value="HTH_ARAC"/>
    <property type="match status" value="1"/>
</dbReference>
<protein>
    <submittedName>
        <fullName evidence="5">AraC family transcriptional regulator</fullName>
    </submittedName>
</protein>
<dbReference type="PANTHER" id="PTHR43280:SF2">
    <property type="entry name" value="HTH-TYPE TRANSCRIPTIONAL REGULATOR EXSA"/>
    <property type="match status" value="1"/>
</dbReference>
<evidence type="ECO:0000256" key="1">
    <source>
        <dbReference type="ARBA" id="ARBA00023015"/>
    </source>
</evidence>
<dbReference type="EMBL" id="NPDN01000008">
    <property type="protein sequence ID" value="PJZ24425.1"/>
    <property type="molecule type" value="Genomic_DNA"/>
</dbReference>
<evidence type="ECO:0000256" key="2">
    <source>
        <dbReference type="ARBA" id="ARBA00023125"/>
    </source>
</evidence>
<dbReference type="SUPFAM" id="SSF46689">
    <property type="entry name" value="Homeodomain-like"/>
    <property type="match status" value="2"/>
</dbReference>
<dbReference type="GO" id="GO:0043565">
    <property type="term" value="F:sequence-specific DNA binding"/>
    <property type="evidence" value="ECO:0007669"/>
    <property type="project" value="InterPro"/>
</dbReference>
<dbReference type="PANTHER" id="PTHR43280">
    <property type="entry name" value="ARAC-FAMILY TRANSCRIPTIONAL REGULATOR"/>
    <property type="match status" value="1"/>
</dbReference>
<dbReference type="GO" id="GO:0003700">
    <property type="term" value="F:DNA-binding transcription factor activity"/>
    <property type="evidence" value="ECO:0007669"/>
    <property type="project" value="InterPro"/>
</dbReference>
<accession>A0A2M9X9S4</accession>
<evidence type="ECO:0000256" key="3">
    <source>
        <dbReference type="ARBA" id="ARBA00023163"/>
    </source>
</evidence>
<dbReference type="InterPro" id="IPR009057">
    <property type="entry name" value="Homeodomain-like_sf"/>
</dbReference>
<dbReference type="Gene3D" id="1.10.10.60">
    <property type="entry name" value="Homeodomain-like"/>
    <property type="match status" value="1"/>
</dbReference>
<proteinExistence type="predicted"/>
<name>A0A2M9X9S4_9LEPT</name>
<dbReference type="AlphaFoldDB" id="A0A2M9X9S4"/>